<sequence>MGTVIGELLPFALGIAISPLPIIVVILTLLSPKARTSSVGFLSGWLVGILVVIVTLTALSTFLPAHNASGPSIWEGVIKLVLGALLLFLAGRQWRKRPANGEIPPLPGWMQKVDGLGFGGALRLGLFLSVVNPKNIIFSTTVAVDLGTSGLALDGIVVGIVLFTSIAASTVLVPVIAYLVAASRLRAPLESLHAWLVRENHTIMCVLFLVLGFSAIGNGLAAMWP</sequence>
<evidence type="ECO:0000313" key="3">
    <source>
        <dbReference type="Proteomes" id="UP000629365"/>
    </source>
</evidence>
<keyword evidence="1" id="KW-0812">Transmembrane</keyword>
<evidence type="ECO:0000256" key="1">
    <source>
        <dbReference type="SAM" id="Phobius"/>
    </source>
</evidence>
<dbReference type="RefSeq" id="WP_188435067.1">
    <property type="nucleotide sequence ID" value="NZ_BMCM01000001.1"/>
</dbReference>
<comment type="caution">
    <text evidence="2">The sequence shown here is derived from an EMBL/GenBank/DDBJ whole genome shotgun (WGS) entry which is preliminary data.</text>
</comment>
<dbReference type="Pfam" id="PF11139">
    <property type="entry name" value="SfLAP"/>
    <property type="match status" value="1"/>
</dbReference>
<feature type="transmembrane region" description="Helical" evidence="1">
    <location>
        <begin position="202"/>
        <end position="224"/>
    </location>
</feature>
<organism evidence="2 3">
    <name type="scientific">Microbacterium murale</name>
    <dbReference type="NCBI Taxonomy" id="1081040"/>
    <lineage>
        <taxon>Bacteria</taxon>
        <taxon>Bacillati</taxon>
        <taxon>Actinomycetota</taxon>
        <taxon>Actinomycetes</taxon>
        <taxon>Micrococcales</taxon>
        <taxon>Microbacteriaceae</taxon>
        <taxon>Microbacterium</taxon>
    </lineage>
</organism>
<proteinExistence type="predicted"/>
<protein>
    <recommendedName>
        <fullName evidence="4">GAP family protein</fullName>
    </recommendedName>
</protein>
<dbReference type="Proteomes" id="UP000629365">
    <property type="component" value="Unassembled WGS sequence"/>
</dbReference>
<name>A0ABQ1REL2_9MICO</name>
<dbReference type="EMBL" id="BMCM01000001">
    <property type="protein sequence ID" value="GGD65415.1"/>
    <property type="molecule type" value="Genomic_DNA"/>
</dbReference>
<dbReference type="InterPro" id="IPR021315">
    <property type="entry name" value="Gap/Sap"/>
</dbReference>
<keyword evidence="1" id="KW-1133">Transmembrane helix</keyword>
<evidence type="ECO:0000313" key="2">
    <source>
        <dbReference type="EMBL" id="GGD65415.1"/>
    </source>
</evidence>
<reference evidence="3" key="1">
    <citation type="journal article" date="2019" name="Int. J. Syst. Evol. Microbiol.">
        <title>The Global Catalogue of Microorganisms (GCM) 10K type strain sequencing project: providing services to taxonomists for standard genome sequencing and annotation.</title>
        <authorList>
            <consortium name="The Broad Institute Genomics Platform"/>
            <consortium name="The Broad Institute Genome Sequencing Center for Infectious Disease"/>
            <person name="Wu L."/>
            <person name="Ma J."/>
        </authorList>
    </citation>
    <scope>NUCLEOTIDE SEQUENCE [LARGE SCALE GENOMIC DNA]</scope>
    <source>
        <strain evidence="3">CCM 7640</strain>
    </source>
</reference>
<keyword evidence="3" id="KW-1185">Reference proteome</keyword>
<feature type="transmembrane region" description="Helical" evidence="1">
    <location>
        <begin position="12"/>
        <end position="30"/>
    </location>
</feature>
<evidence type="ECO:0008006" key="4">
    <source>
        <dbReference type="Google" id="ProtNLM"/>
    </source>
</evidence>
<feature type="transmembrane region" description="Helical" evidence="1">
    <location>
        <begin position="42"/>
        <end position="66"/>
    </location>
</feature>
<accession>A0ABQ1REL2</accession>
<keyword evidence="1" id="KW-0472">Membrane</keyword>
<feature type="transmembrane region" description="Helical" evidence="1">
    <location>
        <begin position="72"/>
        <end position="92"/>
    </location>
</feature>
<gene>
    <name evidence="2" type="ORF">GCM10007269_05810</name>
</gene>
<feature type="transmembrane region" description="Helical" evidence="1">
    <location>
        <begin position="151"/>
        <end position="181"/>
    </location>
</feature>